<dbReference type="InterPro" id="IPR011006">
    <property type="entry name" value="CheY-like_superfamily"/>
</dbReference>
<dbReference type="AlphaFoldDB" id="A0A4Q2T393"/>
<keyword evidence="4" id="KW-0804">Transcription</keyword>
<protein>
    <submittedName>
        <fullName evidence="6">ANTAR domain-containing protein</fullName>
    </submittedName>
</protein>
<dbReference type="PANTHER" id="PTHR43102:SF2">
    <property type="entry name" value="GAF DOMAIN-CONTAINING PROTEIN"/>
    <property type="match status" value="1"/>
</dbReference>
<dbReference type="RefSeq" id="WP_129426474.1">
    <property type="nucleotide sequence ID" value="NZ_SDWV01000007.1"/>
</dbReference>
<keyword evidence="1" id="KW-0808">Transferase</keyword>
<keyword evidence="3" id="KW-0805">Transcription regulation</keyword>
<sequence length="261" mass="28768">MNDRHLAEIEVERLAAVRRYDILDTPRDGAFDRITELASSLFGVPISIVSIVDTDRIWFKSHHGVDAAETSRDPGLCASAILADDIYVVEDAQADPRTLANPLVAGAMGLQFYAGQPLITAEGHRLGTLCIIDRQPRQLSVQEAVTLRTLAATVMDSLELRLAAIRVVRLEEERRHEVEAAAEHYRKLAEQLEQGMESSRQIGKALGLMMAQYKLDDAAAFEKLTGHSQDLNIKLRQMAQDIVAHHNQGNATVTEPAPQAS</sequence>
<keyword evidence="2" id="KW-0418">Kinase</keyword>
<dbReference type="Gene3D" id="1.10.10.10">
    <property type="entry name" value="Winged helix-like DNA-binding domain superfamily/Winged helix DNA-binding domain"/>
    <property type="match status" value="1"/>
</dbReference>
<gene>
    <name evidence="6" type="ORF">EUA94_08645</name>
</gene>
<evidence type="ECO:0000313" key="7">
    <source>
        <dbReference type="Proteomes" id="UP000291101"/>
    </source>
</evidence>
<dbReference type="Pfam" id="PF01590">
    <property type="entry name" value="GAF"/>
    <property type="match status" value="1"/>
</dbReference>
<dbReference type="InterPro" id="IPR003018">
    <property type="entry name" value="GAF"/>
</dbReference>
<evidence type="ECO:0000256" key="4">
    <source>
        <dbReference type="ARBA" id="ARBA00023163"/>
    </source>
</evidence>
<evidence type="ECO:0000256" key="2">
    <source>
        <dbReference type="ARBA" id="ARBA00022777"/>
    </source>
</evidence>
<dbReference type="EMBL" id="SDWV01000007">
    <property type="protein sequence ID" value="RYC11434.1"/>
    <property type="molecule type" value="Genomic_DNA"/>
</dbReference>
<evidence type="ECO:0000313" key="6">
    <source>
        <dbReference type="EMBL" id="RYC11434.1"/>
    </source>
</evidence>
<dbReference type="SMART" id="SM01012">
    <property type="entry name" value="ANTAR"/>
    <property type="match status" value="1"/>
</dbReference>
<comment type="caution">
    <text evidence="6">The sequence shown here is derived from an EMBL/GenBank/DDBJ whole genome shotgun (WGS) entry which is preliminary data.</text>
</comment>
<dbReference type="PROSITE" id="PS50921">
    <property type="entry name" value="ANTAR"/>
    <property type="match status" value="1"/>
</dbReference>
<dbReference type="Proteomes" id="UP000291101">
    <property type="component" value="Unassembled WGS sequence"/>
</dbReference>
<dbReference type="OrthoDB" id="9151676at2"/>
<dbReference type="GO" id="GO:0003723">
    <property type="term" value="F:RNA binding"/>
    <property type="evidence" value="ECO:0007669"/>
    <property type="project" value="InterPro"/>
</dbReference>
<dbReference type="SUPFAM" id="SSF52172">
    <property type="entry name" value="CheY-like"/>
    <property type="match status" value="1"/>
</dbReference>
<dbReference type="InterPro" id="IPR005561">
    <property type="entry name" value="ANTAR"/>
</dbReference>
<dbReference type="SUPFAM" id="SSF55781">
    <property type="entry name" value="GAF domain-like"/>
    <property type="match status" value="1"/>
</dbReference>
<dbReference type="Pfam" id="PF03861">
    <property type="entry name" value="ANTAR"/>
    <property type="match status" value="1"/>
</dbReference>
<feature type="domain" description="ANTAR" evidence="5">
    <location>
        <begin position="182"/>
        <end position="243"/>
    </location>
</feature>
<evidence type="ECO:0000259" key="5">
    <source>
        <dbReference type="PROSITE" id="PS50921"/>
    </source>
</evidence>
<evidence type="ECO:0000256" key="3">
    <source>
        <dbReference type="ARBA" id="ARBA00023015"/>
    </source>
</evidence>
<name>A0A4Q2T393_9ACTN</name>
<dbReference type="GO" id="GO:0016301">
    <property type="term" value="F:kinase activity"/>
    <property type="evidence" value="ECO:0007669"/>
    <property type="project" value="UniProtKB-KW"/>
</dbReference>
<reference evidence="6 7" key="1">
    <citation type="submission" date="2019-01" db="EMBL/GenBank/DDBJ databases">
        <title>Novel species of Nocardioides.</title>
        <authorList>
            <person name="Liu Q."/>
            <person name="X Y.-H."/>
        </authorList>
    </citation>
    <scope>NUCLEOTIDE SEQUENCE [LARGE SCALE GENOMIC DNA]</scope>
    <source>
        <strain evidence="6 7">HLT2-9</strain>
    </source>
</reference>
<evidence type="ECO:0000256" key="1">
    <source>
        <dbReference type="ARBA" id="ARBA00022679"/>
    </source>
</evidence>
<dbReference type="PANTHER" id="PTHR43102">
    <property type="entry name" value="SLR1143 PROTEIN"/>
    <property type="match status" value="1"/>
</dbReference>
<organism evidence="6 7">
    <name type="scientific">Nocardioides zhouii</name>
    <dbReference type="NCBI Taxonomy" id="1168729"/>
    <lineage>
        <taxon>Bacteria</taxon>
        <taxon>Bacillati</taxon>
        <taxon>Actinomycetota</taxon>
        <taxon>Actinomycetes</taxon>
        <taxon>Propionibacteriales</taxon>
        <taxon>Nocardioidaceae</taxon>
        <taxon>Nocardioides</taxon>
    </lineage>
</organism>
<dbReference type="Gene3D" id="3.30.450.40">
    <property type="match status" value="1"/>
</dbReference>
<dbReference type="InterPro" id="IPR036388">
    <property type="entry name" value="WH-like_DNA-bd_sf"/>
</dbReference>
<dbReference type="SMART" id="SM00065">
    <property type="entry name" value="GAF"/>
    <property type="match status" value="1"/>
</dbReference>
<proteinExistence type="predicted"/>
<keyword evidence="7" id="KW-1185">Reference proteome</keyword>
<dbReference type="InterPro" id="IPR029016">
    <property type="entry name" value="GAF-like_dom_sf"/>
</dbReference>
<accession>A0A4Q2T393</accession>